<evidence type="ECO:0000256" key="3">
    <source>
        <dbReference type="ARBA" id="ARBA00022692"/>
    </source>
</evidence>
<name>A0A0W4ZH95_PNEC8</name>
<keyword evidence="11 13" id="KW-0472">Membrane</keyword>
<keyword evidence="4" id="KW-0479">Metal-binding</keyword>
<keyword evidence="7" id="KW-0067">ATP-binding</keyword>
<dbReference type="InterPro" id="IPR008250">
    <property type="entry name" value="ATPase_P-typ_transduc_dom_A_sf"/>
</dbReference>
<evidence type="ECO:0000256" key="5">
    <source>
        <dbReference type="ARBA" id="ARBA00022741"/>
    </source>
</evidence>
<organism evidence="16 17">
    <name type="scientific">Pneumocystis carinii (strain B80)</name>
    <name type="common">Rat pneumocystis pneumonia agent</name>
    <name type="synonym">Pneumocystis carinii f. sp. carinii</name>
    <dbReference type="NCBI Taxonomy" id="1408658"/>
    <lineage>
        <taxon>Eukaryota</taxon>
        <taxon>Fungi</taxon>
        <taxon>Dikarya</taxon>
        <taxon>Ascomycota</taxon>
        <taxon>Taphrinomycotina</taxon>
        <taxon>Pneumocystomycetes</taxon>
        <taxon>Pneumocystaceae</taxon>
        <taxon>Pneumocystis</taxon>
    </lineage>
</organism>
<feature type="transmembrane region" description="Helical" evidence="13">
    <location>
        <begin position="63"/>
        <end position="81"/>
    </location>
</feature>
<dbReference type="InterPro" id="IPR059000">
    <property type="entry name" value="ATPase_P-type_domA"/>
</dbReference>
<dbReference type="GO" id="GO:0005789">
    <property type="term" value="C:endoplasmic reticulum membrane"/>
    <property type="evidence" value="ECO:0007669"/>
    <property type="project" value="UniProtKB-SubCell"/>
</dbReference>
<dbReference type="EMBL" id="LFVZ01000009">
    <property type="protein sequence ID" value="KTW27750.1"/>
    <property type="molecule type" value="Genomic_DNA"/>
</dbReference>
<feature type="domain" description="P-type ATPase A" evidence="14">
    <location>
        <begin position="270"/>
        <end position="396"/>
    </location>
</feature>
<evidence type="ECO:0000259" key="15">
    <source>
        <dbReference type="Pfam" id="PF23143"/>
    </source>
</evidence>
<feature type="transmembrane region" description="Helical" evidence="13">
    <location>
        <begin position="411"/>
        <end position="430"/>
    </location>
</feature>
<dbReference type="PROSITE" id="PS01229">
    <property type="entry name" value="COF_2"/>
    <property type="match status" value="1"/>
</dbReference>
<dbReference type="InterPro" id="IPR036412">
    <property type="entry name" value="HAD-like_sf"/>
</dbReference>
<evidence type="ECO:0008006" key="18">
    <source>
        <dbReference type="Google" id="ProtNLM"/>
    </source>
</evidence>
<feature type="domain" description="P5A-ATPase transmembrane helical hairpin" evidence="15">
    <location>
        <begin position="30"/>
        <end position="96"/>
    </location>
</feature>
<comment type="caution">
    <text evidence="16">The sequence shown here is derived from an EMBL/GenBank/DDBJ whole genome shotgun (WGS) entry which is preliminary data.</text>
</comment>
<dbReference type="GO" id="GO:0046872">
    <property type="term" value="F:metal ion binding"/>
    <property type="evidence" value="ECO:0007669"/>
    <property type="project" value="UniProtKB-KW"/>
</dbReference>
<keyword evidence="6" id="KW-0256">Endoplasmic reticulum</keyword>
<keyword evidence="8" id="KW-0460">Magnesium</keyword>
<dbReference type="GO" id="GO:0019829">
    <property type="term" value="F:ATPase-coupled monoatomic cation transmembrane transporter activity"/>
    <property type="evidence" value="ECO:0007669"/>
    <property type="project" value="TreeGrafter"/>
</dbReference>
<feature type="transmembrane region" description="Helical" evidence="13">
    <location>
        <begin position="1149"/>
        <end position="1169"/>
    </location>
</feature>
<dbReference type="SFLD" id="SFLDF00027">
    <property type="entry name" value="p-type_atpase"/>
    <property type="match status" value="1"/>
</dbReference>
<proteinExistence type="inferred from homology"/>
<comment type="subcellular location">
    <subcellularLocation>
        <location evidence="1">Endoplasmic reticulum membrane</location>
        <topology evidence="1">Multi-pass membrane protein</topology>
    </subcellularLocation>
</comment>
<dbReference type="Gene3D" id="3.40.50.1000">
    <property type="entry name" value="HAD superfamily/HAD-like"/>
    <property type="match status" value="1"/>
</dbReference>
<dbReference type="SFLD" id="SFLDS00003">
    <property type="entry name" value="Haloacid_Dehalogenase"/>
    <property type="match status" value="1"/>
</dbReference>
<dbReference type="SUPFAM" id="SSF56784">
    <property type="entry name" value="HAD-like"/>
    <property type="match status" value="1"/>
</dbReference>
<evidence type="ECO:0000313" key="16">
    <source>
        <dbReference type="EMBL" id="KTW27750.1"/>
    </source>
</evidence>
<evidence type="ECO:0000256" key="4">
    <source>
        <dbReference type="ARBA" id="ARBA00022723"/>
    </source>
</evidence>
<dbReference type="InterPro" id="IPR018303">
    <property type="entry name" value="ATPase_P-typ_P_site"/>
</dbReference>
<dbReference type="FunFam" id="3.40.50.1000:FF:000071">
    <property type="entry name" value="Cation-transporting ATPase"/>
    <property type="match status" value="1"/>
</dbReference>
<keyword evidence="17" id="KW-1185">Reference proteome</keyword>
<dbReference type="CDD" id="cd07543">
    <property type="entry name" value="P-type_ATPase_cation"/>
    <property type="match status" value="1"/>
</dbReference>
<dbReference type="Proteomes" id="UP000054454">
    <property type="component" value="Unassembled WGS sequence"/>
</dbReference>
<evidence type="ECO:0000256" key="10">
    <source>
        <dbReference type="ARBA" id="ARBA00022989"/>
    </source>
</evidence>
<feature type="transmembrane region" description="Helical" evidence="13">
    <location>
        <begin position="31"/>
        <end position="51"/>
    </location>
</feature>
<dbReference type="InterPro" id="IPR023298">
    <property type="entry name" value="ATPase_P-typ_TM_dom_sf"/>
</dbReference>
<feature type="region of interest" description="Disordered" evidence="12">
    <location>
        <begin position="920"/>
        <end position="939"/>
    </location>
</feature>
<evidence type="ECO:0000256" key="8">
    <source>
        <dbReference type="ARBA" id="ARBA00022842"/>
    </source>
</evidence>
<keyword evidence="5" id="KW-0547">Nucleotide-binding</keyword>
<dbReference type="PANTHER" id="PTHR45630">
    <property type="entry name" value="CATION-TRANSPORTING ATPASE-RELATED"/>
    <property type="match status" value="1"/>
</dbReference>
<evidence type="ECO:0000256" key="7">
    <source>
        <dbReference type="ARBA" id="ARBA00022840"/>
    </source>
</evidence>
<dbReference type="NCBIfam" id="TIGR01657">
    <property type="entry name" value="P-ATPase-V"/>
    <property type="match status" value="1"/>
</dbReference>
<dbReference type="PROSITE" id="PS00154">
    <property type="entry name" value="ATPASE_E1_E2"/>
    <property type="match status" value="1"/>
</dbReference>
<sequence length="1237" mass="141440">MRIGKTRYCKDSKLVESALVSSSSLHVSKDIIFHLYVFPFVFLYSIWGYIYKFKYDEYIKSEEWTFITLGTLFAVQSILWLSKHWNVHIKTLLTTRLCYKVEEAELIRITPVSNQGLSEICVLNREKFEDEAYPEIYFFFQKKKFVYSYEKKKFQELSFRIDCNLLIKDIQGMRGLTTDKLINYAKHHYGYNRFDIPVLTFLGLFKEHAVAPFFVFQVFCVALWCLDEYWYYSLFTLLMLILFESTVVWQRQKTLTEFRTMSIKSYQIYVYRKYCWTQVSTDELFPDDIVSIASFKEEHDVPCDMILLSGTCIINEAMLSGESTPLLKENISLRDPESNFDMHDVDRNSLLFRGTKVLQISPSTNPSIPLAPDNGALAVVIKTGFETQQGDLVRTMIYSTERVSANNLESLFFILFLLVFAIAASCYVWTKGIESNRNRYKLLLDCILIITSVVPPELPMELSLAVNSSLATLSKLAIFCTEPFRIPFAGRIDVCCFDKTGTLTEEDLIVKGVAGLSKNPEELLDINSVSKETMLVLGTAHSLIKLDDGKVVGDPMEKATLDALKWKLEKNNIVLSSHKEFQESKIEIVRRFQFSLVLKRQSSIVTISDQTKKYRKTFVSVKGAPEVLEKISTVPENYESIYRYFTKNGCRVLALGYKFLKDQINSSEINSLSREEIESNLIFSGFLVFGCSLKRDATSTIKMLNESSHRVIMITGDNPLTACHVAREVEIIERDVLILDSCNNDSDLCWKNIDNEIIASINVNNPLDKTIFQKYDICVTGYALSKCYNSNHMNDLLRHTWVYARVSPAQKERILISLKEAGYITLMCGDGTNDVGALKQAHIGVALLNGSEEILRRIEEHARNEKLKQIYEKQVKILAKFNKPPLPVPFPIAYLYPEGPFNPHREASILARSKNIEASKNNNKLDSNKTSQTKLQVSKGSKKDEKFAETLLSKFASFEDDTEPPMLKLGDASCAAPFTSKLSNVVAIANIIRQGRCTLVATIQMYKILALNCLISAYSLSVLYLDGIKFGDGQITVSGMLMSACFLYISKAKPLQTLSRERPQSNIFNVYIIGSILGQFLIHILTLIYIKYYVSFFETPIKNVDLESEFSPSLLNSAIYLLQFMQQISTFTINYQGQPFRQSIQENKIMFYGMLGVTGLAFSCSTEFIPEINEKLKLVKFETSFKITLTIIMILDYIGCYIVEYIFKKLFFDNRPKDIVKRISDHNVKKNTQNIKK</sequence>
<dbReference type="SUPFAM" id="SSF81653">
    <property type="entry name" value="Calcium ATPase, transduction domain A"/>
    <property type="match status" value="1"/>
</dbReference>
<dbReference type="VEuPathDB" id="FungiDB:T552_02189"/>
<dbReference type="InterPro" id="IPR006544">
    <property type="entry name" value="P-type_TPase_V"/>
</dbReference>
<dbReference type="Pfam" id="PF13246">
    <property type="entry name" value="Cation_ATPase"/>
    <property type="match status" value="1"/>
</dbReference>
<dbReference type="InterPro" id="IPR001757">
    <property type="entry name" value="P_typ_ATPase"/>
</dbReference>
<evidence type="ECO:0000256" key="12">
    <source>
        <dbReference type="SAM" id="MobiDB-lite"/>
    </source>
</evidence>
<feature type="transmembrane region" description="Helical" evidence="13">
    <location>
        <begin position="196"/>
        <end position="224"/>
    </location>
</feature>
<dbReference type="RefSeq" id="XP_018225632.1">
    <property type="nucleotide sequence ID" value="XM_018370744.1"/>
</dbReference>
<evidence type="ECO:0000259" key="14">
    <source>
        <dbReference type="Pfam" id="PF00122"/>
    </source>
</evidence>
<keyword evidence="3 13" id="KW-0812">Transmembrane</keyword>
<dbReference type="SFLD" id="SFLDG00002">
    <property type="entry name" value="C1.7:_P-type_atpase_like"/>
    <property type="match status" value="1"/>
</dbReference>
<dbReference type="GO" id="GO:0006874">
    <property type="term" value="P:intracellular calcium ion homeostasis"/>
    <property type="evidence" value="ECO:0007669"/>
    <property type="project" value="EnsemblFungi"/>
</dbReference>
<dbReference type="Gene3D" id="3.40.1110.10">
    <property type="entry name" value="Calcium-transporting ATPase, cytoplasmic domain N"/>
    <property type="match status" value="1"/>
</dbReference>
<comment type="similarity">
    <text evidence="2">Belongs to the cation transport ATPase (P-type) (TC 3.A.3) family. Type V subfamily.</text>
</comment>
<dbReference type="GO" id="GO:0015662">
    <property type="term" value="F:P-type ion transporter activity"/>
    <property type="evidence" value="ECO:0007669"/>
    <property type="project" value="TreeGrafter"/>
</dbReference>
<dbReference type="PRINTS" id="PR00119">
    <property type="entry name" value="CATATPASE"/>
</dbReference>
<dbReference type="InterPro" id="IPR057255">
    <property type="entry name" value="2TM_P5A-ATPase"/>
</dbReference>
<dbReference type="SUPFAM" id="SSF81665">
    <property type="entry name" value="Calcium ATPase, transmembrane domain M"/>
    <property type="match status" value="1"/>
</dbReference>
<gene>
    <name evidence="16" type="ORF">T552_02189</name>
</gene>
<evidence type="ECO:0000256" key="11">
    <source>
        <dbReference type="ARBA" id="ARBA00023136"/>
    </source>
</evidence>
<dbReference type="NCBIfam" id="TIGR01494">
    <property type="entry name" value="ATPase_P-type"/>
    <property type="match status" value="1"/>
</dbReference>
<dbReference type="InterPro" id="IPR047820">
    <property type="entry name" value="P5A-type_ATPase"/>
</dbReference>
<keyword evidence="10 13" id="KW-1133">Transmembrane helix</keyword>
<keyword evidence="9" id="KW-1278">Translocase</keyword>
<dbReference type="PANTHER" id="PTHR45630:SF7">
    <property type="entry name" value="ENDOPLASMIC RETICULUM TRANSMEMBRANE HELIX TRANSLOCASE"/>
    <property type="match status" value="1"/>
</dbReference>
<dbReference type="SUPFAM" id="SSF81660">
    <property type="entry name" value="Metal cation-transporting ATPase, ATP-binding domain N"/>
    <property type="match status" value="1"/>
</dbReference>
<reference evidence="17" key="1">
    <citation type="journal article" date="2016" name="Nat. Commun.">
        <title>Genome analysis of three Pneumocystis species reveals adaptation mechanisms to life exclusively in mammalian hosts.</title>
        <authorList>
            <person name="Ma L."/>
            <person name="Chen Z."/>
            <person name="Huang D.W."/>
            <person name="Kutty G."/>
            <person name="Ishihara M."/>
            <person name="Wang H."/>
            <person name="Abouelleil A."/>
            <person name="Bishop L."/>
            <person name="Davey E."/>
            <person name="Deng R."/>
            <person name="Deng X."/>
            <person name="Fan L."/>
            <person name="Fantoni G."/>
            <person name="Fitzgerald M."/>
            <person name="Gogineni E."/>
            <person name="Goldberg J.M."/>
            <person name="Handley G."/>
            <person name="Hu X."/>
            <person name="Huber C."/>
            <person name="Jiao X."/>
            <person name="Jones K."/>
            <person name="Levin J.Z."/>
            <person name="Liu Y."/>
            <person name="Macdonald P."/>
            <person name="Melnikov A."/>
            <person name="Raley C."/>
            <person name="Sassi M."/>
            <person name="Sherman B.T."/>
            <person name="Song X."/>
            <person name="Sykes S."/>
            <person name="Tran B."/>
            <person name="Walsh L."/>
            <person name="Xia Y."/>
            <person name="Yang J."/>
            <person name="Young S."/>
            <person name="Zeng Q."/>
            <person name="Zheng X."/>
            <person name="Stephens R."/>
            <person name="Nusbaum C."/>
            <person name="Birren B.W."/>
            <person name="Azadi P."/>
            <person name="Lempicki R.A."/>
            <person name="Cuomo C.A."/>
            <person name="Kovacs J.A."/>
        </authorList>
    </citation>
    <scope>NUCLEOTIDE SEQUENCE [LARGE SCALE GENOMIC DNA]</scope>
    <source>
        <strain evidence="17">B80</strain>
    </source>
</reference>
<evidence type="ECO:0000256" key="13">
    <source>
        <dbReference type="SAM" id="Phobius"/>
    </source>
</evidence>
<feature type="transmembrane region" description="Helical" evidence="13">
    <location>
        <begin position="230"/>
        <end position="249"/>
    </location>
</feature>
<dbReference type="GO" id="GO:0016887">
    <property type="term" value="F:ATP hydrolysis activity"/>
    <property type="evidence" value="ECO:0007669"/>
    <property type="project" value="InterPro"/>
</dbReference>
<dbReference type="Pfam" id="PF23143">
    <property type="entry name" value="2TM_P5A-ATPase"/>
    <property type="match status" value="1"/>
</dbReference>
<evidence type="ECO:0000256" key="2">
    <source>
        <dbReference type="ARBA" id="ARBA00006000"/>
    </source>
</evidence>
<dbReference type="AlphaFoldDB" id="A0A0W4ZH95"/>
<dbReference type="GeneID" id="28936947"/>
<dbReference type="GO" id="GO:0005524">
    <property type="term" value="F:ATP binding"/>
    <property type="evidence" value="ECO:0007669"/>
    <property type="project" value="UniProtKB-KW"/>
</dbReference>
<evidence type="ECO:0000256" key="9">
    <source>
        <dbReference type="ARBA" id="ARBA00022967"/>
    </source>
</evidence>
<evidence type="ECO:0000256" key="6">
    <source>
        <dbReference type="ARBA" id="ARBA00022824"/>
    </source>
</evidence>
<dbReference type="InterPro" id="IPR023299">
    <property type="entry name" value="ATPase_P-typ_cyto_dom_N"/>
</dbReference>
<evidence type="ECO:0000313" key="17">
    <source>
        <dbReference type="Proteomes" id="UP000054454"/>
    </source>
</evidence>
<dbReference type="OrthoDB" id="48943at2759"/>
<accession>A0A0W4ZH95</accession>
<feature type="transmembrane region" description="Helical" evidence="13">
    <location>
        <begin position="1070"/>
        <end position="1094"/>
    </location>
</feature>
<protein>
    <recommendedName>
        <fullName evidence="18">Cation-transporting ATPase</fullName>
    </recommendedName>
</protein>
<dbReference type="InterPro" id="IPR023214">
    <property type="entry name" value="HAD_sf"/>
</dbReference>
<feature type="transmembrane region" description="Helical" evidence="13">
    <location>
        <begin position="1189"/>
        <end position="1207"/>
    </location>
</feature>
<evidence type="ECO:0000256" key="1">
    <source>
        <dbReference type="ARBA" id="ARBA00004477"/>
    </source>
</evidence>
<dbReference type="Gene3D" id="2.70.150.10">
    <property type="entry name" value="Calcium-transporting ATPase, cytoplasmic transduction domain A"/>
    <property type="match status" value="1"/>
</dbReference>
<dbReference type="InterPro" id="IPR044492">
    <property type="entry name" value="P_typ_ATPase_HD_dom"/>
</dbReference>
<dbReference type="Pfam" id="PF00122">
    <property type="entry name" value="E1-E2_ATPase"/>
    <property type="match status" value="1"/>
</dbReference>